<organism evidence="2 3">
    <name type="scientific">Hoeflea poritis</name>
    <dbReference type="NCBI Taxonomy" id="2993659"/>
    <lineage>
        <taxon>Bacteria</taxon>
        <taxon>Pseudomonadati</taxon>
        <taxon>Pseudomonadota</taxon>
        <taxon>Alphaproteobacteria</taxon>
        <taxon>Hyphomicrobiales</taxon>
        <taxon>Rhizobiaceae</taxon>
        <taxon>Hoeflea</taxon>
    </lineage>
</organism>
<proteinExistence type="predicted"/>
<gene>
    <name evidence="2" type="ORF">OOZ53_21170</name>
</gene>
<keyword evidence="1" id="KW-0472">Membrane</keyword>
<protein>
    <recommendedName>
        <fullName evidence="4">Fimbrial protein</fullName>
    </recommendedName>
</protein>
<keyword evidence="3" id="KW-1185">Reference proteome</keyword>
<name>A0ABT4VV31_9HYPH</name>
<sequence length="126" mass="13381">MTKVELEQDEEKPLDPEMERVRQKMVRLLVVSIGIMILGVMAVLAGVVYKVMTPETEAETIAAQPLTVPSGAPLDVTASLPSGFSVDTVALDGARMLLYGRKADGSPGALIIDITTGRTVADISLK</sequence>
<evidence type="ECO:0000256" key="1">
    <source>
        <dbReference type="SAM" id="Phobius"/>
    </source>
</evidence>
<keyword evidence="1" id="KW-0812">Transmembrane</keyword>
<reference evidence="2" key="1">
    <citation type="submission" date="2022-11" db="EMBL/GenBank/DDBJ databases">
        <title>Hoeflea poritis sp. nov., isolated from scleractinian coral Porites lutea.</title>
        <authorList>
            <person name="Zhang G."/>
            <person name="Wei Q."/>
            <person name="Cai L."/>
        </authorList>
    </citation>
    <scope>NUCLEOTIDE SEQUENCE</scope>
    <source>
        <strain evidence="2">E7-10</strain>
    </source>
</reference>
<dbReference type="RefSeq" id="WP_271091723.1">
    <property type="nucleotide sequence ID" value="NZ_JAPJZH010000016.1"/>
</dbReference>
<feature type="transmembrane region" description="Helical" evidence="1">
    <location>
        <begin position="28"/>
        <end position="49"/>
    </location>
</feature>
<accession>A0ABT4VV31</accession>
<evidence type="ECO:0008006" key="4">
    <source>
        <dbReference type="Google" id="ProtNLM"/>
    </source>
</evidence>
<dbReference type="EMBL" id="JAPJZH010000016">
    <property type="protein sequence ID" value="MDA4847882.1"/>
    <property type="molecule type" value="Genomic_DNA"/>
</dbReference>
<dbReference type="Proteomes" id="UP001148313">
    <property type="component" value="Unassembled WGS sequence"/>
</dbReference>
<evidence type="ECO:0000313" key="3">
    <source>
        <dbReference type="Proteomes" id="UP001148313"/>
    </source>
</evidence>
<evidence type="ECO:0000313" key="2">
    <source>
        <dbReference type="EMBL" id="MDA4847882.1"/>
    </source>
</evidence>
<comment type="caution">
    <text evidence="2">The sequence shown here is derived from an EMBL/GenBank/DDBJ whole genome shotgun (WGS) entry which is preliminary data.</text>
</comment>
<keyword evidence="1" id="KW-1133">Transmembrane helix</keyword>